<reference evidence="3 4" key="1">
    <citation type="journal article" date="2024" name="IMA Fungus">
        <title>IMA Genome - F19 : A genome assembly and annotation guide to empower mycologists, including annotated draft genome sequences of Ceratocystis pirilliformis, Diaporthe australafricana, Fusarium ophioides, Paecilomyces lecythidis, and Sporothrix stenoceras.</title>
        <authorList>
            <person name="Aylward J."/>
            <person name="Wilson A.M."/>
            <person name="Visagie C.M."/>
            <person name="Spraker J."/>
            <person name="Barnes I."/>
            <person name="Buitendag C."/>
            <person name="Ceriani C."/>
            <person name="Del Mar Angel L."/>
            <person name="du Plessis D."/>
            <person name="Fuchs T."/>
            <person name="Gasser K."/>
            <person name="Kramer D."/>
            <person name="Li W."/>
            <person name="Munsamy K."/>
            <person name="Piso A."/>
            <person name="Price J.L."/>
            <person name="Sonnekus B."/>
            <person name="Thomas C."/>
            <person name="van der Nest A."/>
            <person name="van Dijk A."/>
            <person name="van Heerden A."/>
            <person name="van Vuuren N."/>
            <person name="Yilmaz N."/>
            <person name="Duong T.A."/>
            <person name="van der Merwe N.A."/>
            <person name="Wingfield M.J."/>
            <person name="Wingfield B.D."/>
        </authorList>
    </citation>
    <scope>NUCLEOTIDE SEQUENCE [LARGE SCALE GENOMIC DNA]</scope>
    <source>
        <strain evidence="3 4">CMW 18300</strain>
    </source>
</reference>
<evidence type="ECO:0000256" key="2">
    <source>
        <dbReference type="SAM" id="Phobius"/>
    </source>
</evidence>
<proteinExistence type="predicted"/>
<feature type="compositionally biased region" description="Basic and acidic residues" evidence="1">
    <location>
        <begin position="1"/>
        <end position="10"/>
    </location>
</feature>
<keyword evidence="2" id="KW-0812">Transmembrane</keyword>
<keyword evidence="2" id="KW-1133">Transmembrane helix</keyword>
<name>A0ABR3WEC7_9PEZI</name>
<dbReference type="PANTHER" id="PTHR35896:SF3">
    <property type="entry name" value="MAJOR FACILITATOR SUPERFAMILY TRANSPORTER"/>
    <property type="match status" value="1"/>
</dbReference>
<keyword evidence="2" id="KW-0472">Membrane</keyword>
<dbReference type="EMBL" id="JAWRVE010000095">
    <property type="protein sequence ID" value="KAL1859795.1"/>
    <property type="molecule type" value="Genomic_DNA"/>
</dbReference>
<feature type="region of interest" description="Disordered" evidence="1">
    <location>
        <begin position="1"/>
        <end position="35"/>
    </location>
</feature>
<protein>
    <recommendedName>
        <fullName evidence="5">Major facilitator superfamily transporter</fullName>
    </recommendedName>
</protein>
<evidence type="ECO:0000313" key="3">
    <source>
        <dbReference type="EMBL" id="KAL1859795.1"/>
    </source>
</evidence>
<dbReference type="InterPro" id="IPR053008">
    <property type="entry name" value="Phomopsin_biosynth_assoc"/>
</dbReference>
<evidence type="ECO:0000313" key="4">
    <source>
        <dbReference type="Proteomes" id="UP001583177"/>
    </source>
</evidence>
<evidence type="ECO:0000256" key="1">
    <source>
        <dbReference type="SAM" id="MobiDB-lite"/>
    </source>
</evidence>
<accession>A0ABR3WEC7</accession>
<comment type="caution">
    <text evidence="3">The sequence shown here is derived from an EMBL/GenBank/DDBJ whole genome shotgun (WGS) entry which is preliminary data.</text>
</comment>
<gene>
    <name evidence="3" type="ORF">Daus18300_009385</name>
</gene>
<feature type="transmembrane region" description="Helical" evidence="2">
    <location>
        <begin position="44"/>
        <end position="63"/>
    </location>
</feature>
<organism evidence="3 4">
    <name type="scientific">Diaporthe australafricana</name>
    <dbReference type="NCBI Taxonomy" id="127596"/>
    <lineage>
        <taxon>Eukaryota</taxon>
        <taxon>Fungi</taxon>
        <taxon>Dikarya</taxon>
        <taxon>Ascomycota</taxon>
        <taxon>Pezizomycotina</taxon>
        <taxon>Sordariomycetes</taxon>
        <taxon>Sordariomycetidae</taxon>
        <taxon>Diaporthales</taxon>
        <taxon>Diaporthaceae</taxon>
        <taxon>Diaporthe</taxon>
    </lineage>
</organism>
<dbReference type="PANTHER" id="PTHR35896">
    <property type="entry name" value="IG-LIKE DOMAIN-CONTAINING PROTEIN"/>
    <property type="match status" value="1"/>
</dbReference>
<sequence>MAEQARRSSTESDVIDDQDETSPLADGEEYEDTPKKETSTLKNILFVALCLLAFTMLGAALYLEHREDSEKALQEQELQIPEECGESSSEARDLGCIFDVIIMGWVPWRCHDAELAAEFLARDEWAFYRAPNTTGPEIPISEILAGEWEEVYVDYKYHVVHCTYTWRKTQRAAMSGLVLDGYIADPHHTNHCEMMLLHEPLAENSAYIKYASCPWVHVDRGRFGWYRMREGKKTYRQP</sequence>
<dbReference type="Proteomes" id="UP001583177">
    <property type="component" value="Unassembled WGS sequence"/>
</dbReference>
<feature type="compositionally biased region" description="Acidic residues" evidence="1">
    <location>
        <begin position="13"/>
        <end position="31"/>
    </location>
</feature>
<keyword evidence="4" id="KW-1185">Reference proteome</keyword>
<evidence type="ECO:0008006" key="5">
    <source>
        <dbReference type="Google" id="ProtNLM"/>
    </source>
</evidence>